<name>A0AAN0JGM9_AMPQE</name>
<keyword evidence="2" id="KW-1133">Transmembrane helix</keyword>
<feature type="transmembrane region" description="Helical" evidence="2">
    <location>
        <begin position="101"/>
        <end position="129"/>
    </location>
</feature>
<proteinExistence type="predicted"/>
<feature type="transmembrane region" description="Helical" evidence="2">
    <location>
        <begin position="375"/>
        <end position="401"/>
    </location>
</feature>
<evidence type="ECO:0000256" key="2">
    <source>
        <dbReference type="SAM" id="Phobius"/>
    </source>
</evidence>
<dbReference type="EnsemblMetazoa" id="XM_020000560.1">
    <property type="protein sequence ID" value="XP_019856119.1"/>
    <property type="gene ID" value="LOC100635341"/>
</dbReference>
<protein>
    <submittedName>
        <fullName evidence="3">Uncharacterized protein</fullName>
    </submittedName>
</protein>
<keyword evidence="2" id="KW-0812">Transmembrane</keyword>
<dbReference type="Proteomes" id="UP000007879">
    <property type="component" value="Unassembled WGS sequence"/>
</dbReference>
<keyword evidence="2" id="KW-0472">Membrane</keyword>
<organism evidence="3 4">
    <name type="scientific">Amphimedon queenslandica</name>
    <name type="common">Sponge</name>
    <dbReference type="NCBI Taxonomy" id="400682"/>
    <lineage>
        <taxon>Eukaryota</taxon>
        <taxon>Metazoa</taxon>
        <taxon>Porifera</taxon>
        <taxon>Demospongiae</taxon>
        <taxon>Heteroscleromorpha</taxon>
        <taxon>Haplosclerida</taxon>
        <taxon>Niphatidae</taxon>
        <taxon>Amphimedon</taxon>
    </lineage>
</organism>
<feature type="compositionally biased region" description="Low complexity" evidence="1">
    <location>
        <begin position="78"/>
        <end position="89"/>
    </location>
</feature>
<reference evidence="4" key="1">
    <citation type="journal article" date="2010" name="Nature">
        <title>The Amphimedon queenslandica genome and the evolution of animal complexity.</title>
        <authorList>
            <person name="Srivastava M."/>
            <person name="Simakov O."/>
            <person name="Chapman J."/>
            <person name="Fahey B."/>
            <person name="Gauthier M.E."/>
            <person name="Mitros T."/>
            <person name="Richards G.S."/>
            <person name="Conaco C."/>
            <person name="Dacre M."/>
            <person name="Hellsten U."/>
            <person name="Larroux C."/>
            <person name="Putnam N.H."/>
            <person name="Stanke M."/>
            <person name="Adamska M."/>
            <person name="Darling A."/>
            <person name="Degnan S.M."/>
            <person name="Oakley T.H."/>
            <person name="Plachetzki D.C."/>
            <person name="Zhai Y."/>
            <person name="Adamski M."/>
            <person name="Calcino A."/>
            <person name="Cummins S.F."/>
            <person name="Goodstein D.M."/>
            <person name="Harris C."/>
            <person name="Jackson D.J."/>
            <person name="Leys S.P."/>
            <person name="Shu S."/>
            <person name="Woodcroft B.J."/>
            <person name="Vervoort M."/>
            <person name="Kosik K.S."/>
            <person name="Manning G."/>
            <person name="Degnan B.M."/>
            <person name="Rokhsar D.S."/>
        </authorList>
    </citation>
    <scope>NUCLEOTIDE SEQUENCE [LARGE SCALE GENOMIC DNA]</scope>
</reference>
<evidence type="ECO:0000256" key="1">
    <source>
        <dbReference type="SAM" id="MobiDB-lite"/>
    </source>
</evidence>
<accession>A0AAN0JGM9</accession>
<keyword evidence="4" id="KW-1185">Reference proteome</keyword>
<sequence>MADPLGFALVVSQPEEESIQKHESDPTYSEPIDESRNHDPGNTQLATGRQPQQPEISEPPSERASAREPSLCSPGHHNNNSPANENPNSTKKSCIEKVKSLTVTIIIIATGIVSLIVAVVVICLFTTVLKPQLYNFNATIGDVSESESTFLLQINSTISSATVTAINPDLELKADIYQSTSKPPEYIEVLDTVTIHELSEKNRFRYNYFTNPDNPVYLTPGSSLLYDVSISSNSGSTCPARLYLFNNQTTYFLFISDRNSKIDSTDRSPCLFPDNGAWSFNITDSSAYYVAIAIDTGVSVLGNVTVERIQYNTTGLQLDTQLTSGNPSHTITTCDTGSGFLCTGIDDTYLILLINEGSLINFQLKTFFVYNRQKVALSCFSLILLLVFVVVFTLFLIAIIIKAVGIYKKHNTTIDDAHISLISPAQQTNTETSGEQVIGE</sequence>
<evidence type="ECO:0000313" key="4">
    <source>
        <dbReference type="Proteomes" id="UP000007879"/>
    </source>
</evidence>
<feature type="compositionally biased region" description="Polar residues" evidence="1">
    <location>
        <begin position="40"/>
        <end position="49"/>
    </location>
</feature>
<feature type="region of interest" description="Disordered" evidence="1">
    <location>
        <begin position="1"/>
        <end position="90"/>
    </location>
</feature>
<reference evidence="3" key="2">
    <citation type="submission" date="2024-06" db="UniProtKB">
        <authorList>
            <consortium name="EnsemblMetazoa"/>
        </authorList>
    </citation>
    <scope>IDENTIFICATION</scope>
</reference>
<gene>
    <name evidence="3" type="primary">100635341</name>
</gene>
<evidence type="ECO:0000313" key="3">
    <source>
        <dbReference type="EnsemblMetazoa" id="XP_019856119.1"/>
    </source>
</evidence>
<feature type="compositionally biased region" description="Low complexity" evidence="1">
    <location>
        <begin position="50"/>
        <end position="59"/>
    </location>
</feature>
<dbReference type="AlphaFoldDB" id="A0AAN0JGM9"/>